<accession>A0A5J4KMZ5</accession>
<feature type="compositionally biased region" description="Polar residues" evidence="1">
    <location>
        <begin position="14"/>
        <end position="27"/>
    </location>
</feature>
<comment type="caution">
    <text evidence="3">The sequence shown here is derived from an EMBL/GenBank/DDBJ whole genome shotgun (WGS) entry which is preliminary data.</text>
</comment>
<keyword evidence="2" id="KW-0812">Transmembrane</keyword>
<feature type="compositionally biased region" description="Polar residues" evidence="1">
    <location>
        <begin position="131"/>
        <end position="141"/>
    </location>
</feature>
<gene>
    <name evidence="3" type="ORF">KDW_16710</name>
</gene>
<dbReference type="AlphaFoldDB" id="A0A5J4KMZ5"/>
<organism evidence="3 4">
    <name type="scientific">Dictyobacter vulcani</name>
    <dbReference type="NCBI Taxonomy" id="2607529"/>
    <lineage>
        <taxon>Bacteria</taxon>
        <taxon>Bacillati</taxon>
        <taxon>Chloroflexota</taxon>
        <taxon>Ktedonobacteria</taxon>
        <taxon>Ktedonobacterales</taxon>
        <taxon>Dictyobacteraceae</taxon>
        <taxon>Dictyobacter</taxon>
    </lineage>
</organism>
<keyword evidence="4" id="KW-1185">Reference proteome</keyword>
<evidence type="ECO:0000313" key="4">
    <source>
        <dbReference type="Proteomes" id="UP000326912"/>
    </source>
</evidence>
<protein>
    <submittedName>
        <fullName evidence="3">Uncharacterized protein</fullName>
    </submittedName>
</protein>
<dbReference type="RefSeq" id="WP_151755507.1">
    <property type="nucleotide sequence ID" value="NZ_BKZW01000001.1"/>
</dbReference>
<sequence>MNNQTARRTEKQQPARSAQTKNYTRQTAHVEARRDGQPLIFGWGGHLTRTQKTQLQRLGIWSFIGLIILLVIAVFVGYWINLNVIIPNQPIASVDGKSIPQSDYHKLVALQGQISENQIKGKNGLRAQADTAHTQSTNQQKTVDDAKKNGR</sequence>
<reference evidence="3 4" key="1">
    <citation type="submission" date="2019-10" db="EMBL/GenBank/DDBJ databases">
        <title>Dictyobacter vulcani sp. nov., within the class Ktedonobacteria, isolated from soil of volcanic Mt. Zao.</title>
        <authorList>
            <person name="Zheng Y."/>
            <person name="Wang C.M."/>
            <person name="Sakai Y."/>
            <person name="Abe K."/>
            <person name="Yokota A."/>
            <person name="Yabe S."/>
        </authorList>
    </citation>
    <scope>NUCLEOTIDE SEQUENCE [LARGE SCALE GENOMIC DNA]</scope>
    <source>
        <strain evidence="3 4">W12</strain>
    </source>
</reference>
<evidence type="ECO:0000256" key="1">
    <source>
        <dbReference type="SAM" id="MobiDB-lite"/>
    </source>
</evidence>
<evidence type="ECO:0000313" key="3">
    <source>
        <dbReference type="EMBL" id="GER87509.1"/>
    </source>
</evidence>
<feature type="transmembrane region" description="Helical" evidence="2">
    <location>
        <begin position="58"/>
        <end position="80"/>
    </location>
</feature>
<dbReference type="Proteomes" id="UP000326912">
    <property type="component" value="Unassembled WGS sequence"/>
</dbReference>
<dbReference type="EMBL" id="BKZW01000001">
    <property type="protein sequence ID" value="GER87509.1"/>
    <property type="molecule type" value="Genomic_DNA"/>
</dbReference>
<feature type="region of interest" description="Disordered" evidence="1">
    <location>
        <begin position="1"/>
        <end position="29"/>
    </location>
</feature>
<proteinExistence type="predicted"/>
<keyword evidence="2" id="KW-1133">Transmembrane helix</keyword>
<feature type="region of interest" description="Disordered" evidence="1">
    <location>
        <begin position="124"/>
        <end position="151"/>
    </location>
</feature>
<keyword evidence="2" id="KW-0472">Membrane</keyword>
<feature type="compositionally biased region" description="Basic and acidic residues" evidence="1">
    <location>
        <begin position="142"/>
        <end position="151"/>
    </location>
</feature>
<name>A0A5J4KMZ5_9CHLR</name>
<evidence type="ECO:0000256" key="2">
    <source>
        <dbReference type="SAM" id="Phobius"/>
    </source>
</evidence>